<dbReference type="EMBL" id="CM056744">
    <property type="protein sequence ID" value="KAJ8665933.1"/>
    <property type="molecule type" value="Genomic_DNA"/>
</dbReference>
<evidence type="ECO:0000313" key="2">
    <source>
        <dbReference type="Proteomes" id="UP001239111"/>
    </source>
</evidence>
<accession>A0ACC2N451</accession>
<sequence>MPPFMPPFMPPKAASTASIREMRDSETERDQQTTVGGSDDSSGDDAEYIHQRPPPVVQTPVGTRTQETSQEAYAGEMRQRPREDRREQVRTTLPMHGGAGEQGATRQALVPEQASP</sequence>
<name>A0ACC2N451_9HYME</name>
<gene>
    <name evidence="1" type="ORF">QAD02_007595</name>
</gene>
<comment type="caution">
    <text evidence="1">The sequence shown here is derived from an EMBL/GenBank/DDBJ whole genome shotgun (WGS) entry which is preliminary data.</text>
</comment>
<dbReference type="Proteomes" id="UP001239111">
    <property type="component" value="Chromosome 4"/>
</dbReference>
<keyword evidence="2" id="KW-1185">Reference proteome</keyword>
<evidence type="ECO:0000313" key="1">
    <source>
        <dbReference type="EMBL" id="KAJ8665933.1"/>
    </source>
</evidence>
<reference evidence="1" key="1">
    <citation type="submission" date="2023-04" db="EMBL/GenBank/DDBJ databases">
        <title>A chromosome-level genome assembly of the parasitoid wasp Eretmocerus hayati.</title>
        <authorList>
            <person name="Zhong Y."/>
            <person name="Liu S."/>
            <person name="Liu Y."/>
        </authorList>
    </citation>
    <scope>NUCLEOTIDE SEQUENCE</scope>
    <source>
        <strain evidence="1">ZJU_SS_LIU_2023</strain>
    </source>
</reference>
<proteinExistence type="predicted"/>
<organism evidence="1 2">
    <name type="scientific">Eretmocerus hayati</name>
    <dbReference type="NCBI Taxonomy" id="131215"/>
    <lineage>
        <taxon>Eukaryota</taxon>
        <taxon>Metazoa</taxon>
        <taxon>Ecdysozoa</taxon>
        <taxon>Arthropoda</taxon>
        <taxon>Hexapoda</taxon>
        <taxon>Insecta</taxon>
        <taxon>Pterygota</taxon>
        <taxon>Neoptera</taxon>
        <taxon>Endopterygota</taxon>
        <taxon>Hymenoptera</taxon>
        <taxon>Apocrita</taxon>
        <taxon>Proctotrupomorpha</taxon>
        <taxon>Chalcidoidea</taxon>
        <taxon>Aphelinidae</taxon>
        <taxon>Aphelininae</taxon>
        <taxon>Eretmocerus</taxon>
    </lineage>
</organism>
<protein>
    <submittedName>
        <fullName evidence="1">Uncharacterized protein</fullName>
    </submittedName>
</protein>